<keyword evidence="3" id="KW-1185">Reference proteome</keyword>
<feature type="compositionally biased region" description="Polar residues" evidence="1">
    <location>
        <begin position="428"/>
        <end position="446"/>
    </location>
</feature>
<feature type="region of interest" description="Disordered" evidence="1">
    <location>
        <begin position="391"/>
        <end position="458"/>
    </location>
</feature>
<comment type="caution">
    <text evidence="2">The sequence shown here is derived from an EMBL/GenBank/DDBJ whole genome shotgun (WGS) entry which is preliminary data.</text>
</comment>
<accession>A0ABR3FER6</accession>
<feature type="compositionally biased region" description="Acidic residues" evidence="1">
    <location>
        <begin position="98"/>
        <end position="119"/>
    </location>
</feature>
<feature type="region of interest" description="Disordered" evidence="1">
    <location>
        <begin position="1"/>
        <end position="46"/>
    </location>
</feature>
<feature type="region of interest" description="Disordered" evidence="1">
    <location>
        <begin position="693"/>
        <end position="733"/>
    </location>
</feature>
<feature type="region of interest" description="Disordered" evidence="1">
    <location>
        <begin position="85"/>
        <end position="166"/>
    </location>
</feature>
<organism evidence="2 3">
    <name type="scientific">Marasmius crinis-equi</name>
    <dbReference type="NCBI Taxonomy" id="585013"/>
    <lineage>
        <taxon>Eukaryota</taxon>
        <taxon>Fungi</taxon>
        <taxon>Dikarya</taxon>
        <taxon>Basidiomycota</taxon>
        <taxon>Agaricomycotina</taxon>
        <taxon>Agaricomycetes</taxon>
        <taxon>Agaricomycetidae</taxon>
        <taxon>Agaricales</taxon>
        <taxon>Marasmiineae</taxon>
        <taxon>Marasmiaceae</taxon>
        <taxon>Marasmius</taxon>
    </lineage>
</organism>
<gene>
    <name evidence="2" type="ORF">V5O48_008313</name>
</gene>
<feature type="compositionally biased region" description="Basic and acidic residues" evidence="1">
    <location>
        <begin position="228"/>
        <end position="247"/>
    </location>
</feature>
<name>A0ABR3FER6_9AGAR</name>
<feature type="compositionally biased region" description="Acidic residues" evidence="1">
    <location>
        <begin position="127"/>
        <end position="145"/>
    </location>
</feature>
<evidence type="ECO:0000256" key="1">
    <source>
        <dbReference type="SAM" id="MobiDB-lite"/>
    </source>
</evidence>
<protein>
    <submittedName>
        <fullName evidence="2">Uncharacterized protein</fullName>
    </submittedName>
</protein>
<feature type="compositionally biased region" description="Polar residues" evidence="1">
    <location>
        <begin position="1"/>
        <end position="11"/>
    </location>
</feature>
<feature type="compositionally biased region" description="Low complexity" evidence="1">
    <location>
        <begin position="12"/>
        <end position="28"/>
    </location>
</feature>
<feature type="compositionally biased region" description="Polar residues" evidence="1">
    <location>
        <begin position="263"/>
        <end position="275"/>
    </location>
</feature>
<feature type="compositionally biased region" description="Basic and acidic residues" evidence="1">
    <location>
        <begin position="157"/>
        <end position="166"/>
    </location>
</feature>
<evidence type="ECO:0000313" key="2">
    <source>
        <dbReference type="EMBL" id="KAL0573641.1"/>
    </source>
</evidence>
<feature type="region of interest" description="Disordered" evidence="1">
    <location>
        <begin position="222"/>
        <end position="275"/>
    </location>
</feature>
<dbReference type="Proteomes" id="UP001465976">
    <property type="component" value="Unassembled WGS sequence"/>
</dbReference>
<sequence>MPVFRSRSNALSRSTNATSAHSNNSTLSFLGTVRKPQARTPQKGRTATLKELHHETLKNRQSRREAAKSYDDLAACMNALQIKPATYQHVGPPPPLPDDYEETPTEVATDNDERSEQDDEKPKGQHEEEDEEGEGGDDEEEEEGGSLEIVVAGNTGGEKKREEDLQREAQAFLQTIIPDMPLVKVDKGKGKAREDASYQPALFDSQDHRRALVKLEFIEGSSRNTQRAADREPERPLTRQDRVKDWLDTQASQPSAPEGGSMETVNSHLSPTRPFSRQDQVICRLDSQPSAMSVSAPPASDLMVISPYSSFTTHLMNTSPDLSDFLMDTSPDLDRIGVFPMEDVQHTTADVLDLSAPRNVFSGSTLSSHSRPETFRSLRGIPDPFMPSANNWPSSQSPSVSVTPAAPSTSSAFDRHAHQSNAFMIGSQPRQQSQITAPDRYASSNPFPVPTADKQDQILSSCSKHGQTSLFGGLLWPKKLSSSPPQPSAMSSTITPSDRYSSLSNPFVVDSWLEAASTGHTYTPSSNHFLHPASEETRSQAIPSYLSSASSSSWGAPVRELPLLERLSPNYLGKQRDAEEEVARNAAQQEEVAPFVIGVTDEQGAWWDAVSGAPWSIEDRRAERVATLDVTRPARTRIVSRRPFPRVQSLPKTTSDAGRCLERFKEQLEQRVDIEELRCSYTFHAASKALQADKKKAKTLRRSQYYRTRSPSRSPKQPYKPPSSPQRRSRQPAECSVSTALYGVLGEFSGYISRFSFVHL</sequence>
<dbReference type="EMBL" id="JBAHYK010000480">
    <property type="protein sequence ID" value="KAL0573641.1"/>
    <property type="molecule type" value="Genomic_DNA"/>
</dbReference>
<proteinExistence type="predicted"/>
<evidence type="ECO:0000313" key="3">
    <source>
        <dbReference type="Proteomes" id="UP001465976"/>
    </source>
</evidence>
<reference evidence="2 3" key="1">
    <citation type="submission" date="2024-02" db="EMBL/GenBank/DDBJ databases">
        <title>A draft genome for the cacao thread blight pathogen Marasmius crinis-equi.</title>
        <authorList>
            <person name="Cohen S.P."/>
            <person name="Baruah I.K."/>
            <person name="Amoako-Attah I."/>
            <person name="Bukari Y."/>
            <person name="Meinhardt L.W."/>
            <person name="Bailey B.A."/>
        </authorList>
    </citation>
    <scope>NUCLEOTIDE SEQUENCE [LARGE SCALE GENOMIC DNA]</scope>
    <source>
        <strain evidence="2 3">GH-76</strain>
    </source>
</reference>
<feature type="compositionally biased region" description="Low complexity" evidence="1">
    <location>
        <begin position="393"/>
        <end position="412"/>
    </location>
</feature>